<evidence type="ECO:0000313" key="2">
    <source>
        <dbReference type="Proteomes" id="UP000318384"/>
    </source>
</evidence>
<dbReference type="Proteomes" id="UP000318384">
    <property type="component" value="Chromosome"/>
</dbReference>
<sequence length="188" mass="22324">MTEHEKSEKTSSTSDQKYHKRRRKVLLVIAILFLLLFPVISETYFRCAICSMLHTRWRIMGLGLPLHSWKQPVESSDWYQTNIEAKHQHVWVQTGYLEGKTFYGLKTLMLQESSLSTGPFVYLSLGNTGQMRIYQKSSDPKEARKIFLRLAHNEPYGSDAYKEQLEIWRRLNEWMESRMEDPWPFETQ</sequence>
<dbReference type="OrthoDB" id="282050at2"/>
<keyword evidence="2" id="KW-1185">Reference proteome</keyword>
<evidence type="ECO:0000313" key="1">
    <source>
        <dbReference type="EMBL" id="QDU07703.1"/>
    </source>
</evidence>
<accession>A0A517WR27</accession>
<dbReference type="EMBL" id="CP037422">
    <property type="protein sequence ID" value="QDU07703.1"/>
    <property type="molecule type" value="Genomic_DNA"/>
</dbReference>
<reference evidence="1 2" key="1">
    <citation type="submission" date="2019-03" db="EMBL/GenBank/DDBJ databases">
        <title>Deep-cultivation of Planctomycetes and their phenomic and genomic characterization uncovers novel biology.</title>
        <authorList>
            <person name="Wiegand S."/>
            <person name="Jogler M."/>
            <person name="Boedeker C."/>
            <person name="Pinto D."/>
            <person name="Vollmers J."/>
            <person name="Rivas-Marin E."/>
            <person name="Kohn T."/>
            <person name="Peeters S.H."/>
            <person name="Heuer A."/>
            <person name="Rast P."/>
            <person name="Oberbeckmann S."/>
            <person name="Bunk B."/>
            <person name="Jeske O."/>
            <person name="Meyerdierks A."/>
            <person name="Storesund J.E."/>
            <person name="Kallscheuer N."/>
            <person name="Luecker S."/>
            <person name="Lage O.M."/>
            <person name="Pohl T."/>
            <person name="Merkel B.J."/>
            <person name="Hornburger P."/>
            <person name="Mueller R.-W."/>
            <person name="Bruemmer F."/>
            <person name="Labrenz M."/>
            <person name="Spormann A.M."/>
            <person name="Op den Camp H."/>
            <person name="Overmann J."/>
            <person name="Amann R."/>
            <person name="Jetten M.S.M."/>
            <person name="Mascher T."/>
            <person name="Medema M.H."/>
            <person name="Devos D.P."/>
            <person name="Kaster A.-K."/>
            <person name="Ovreas L."/>
            <person name="Rohde M."/>
            <person name="Galperin M.Y."/>
            <person name="Jogler C."/>
        </authorList>
    </citation>
    <scope>NUCLEOTIDE SEQUENCE [LARGE SCALE GENOMIC DNA]</scope>
    <source>
        <strain evidence="1 2">V202</strain>
    </source>
</reference>
<name>A0A517WR27_9PLAN</name>
<dbReference type="RefSeq" id="WP_145171838.1">
    <property type="nucleotide sequence ID" value="NZ_CP037422.1"/>
</dbReference>
<protein>
    <submittedName>
        <fullName evidence="1">Uncharacterized protein</fullName>
    </submittedName>
</protein>
<organism evidence="1 2">
    <name type="scientific">Gimesia aquarii</name>
    <dbReference type="NCBI Taxonomy" id="2527964"/>
    <lineage>
        <taxon>Bacteria</taxon>
        <taxon>Pseudomonadati</taxon>
        <taxon>Planctomycetota</taxon>
        <taxon>Planctomycetia</taxon>
        <taxon>Planctomycetales</taxon>
        <taxon>Planctomycetaceae</taxon>
        <taxon>Gimesia</taxon>
    </lineage>
</organism>
<proteinExistence type="predicted"/>
<dbReference type="AlphaFoldDB" id="A0A517WR27"/>
<gene>
    <name evidence="1" type="ORF">V202x_10640</name>
</gene>